<evidence type="ECO:0000259" key="2">
    <source>
        <dbReference type="PROSITE" id="PS50141"/>
    </source>
</evidence>
<dbReference type="InterPro" id="IPR002466">
    <property type="entry name" value="A_deamin"/>
</dbReference>
<organism evidence="3 4">
    <name type="scientific">Parathielavia appendiculata</name>
    <dbReference type="NCBI Taxonomy" id="2587402"/>
    <lineage>
        <taxon>Eukaryota</taxon>
        <taxon>Fungi</taxon>
        <taxon>Dikarya</taxon>
        <taxon>Ascomycota</taxon>
        <taxon>Pezizomycotina</taxon>
        <taxon>Sordariomycetes</taxon>
        <taxon>Sordariomycetidae</taxon>
        <taxon>Sordariales</taxon>
        <taxon>Chaetomiaceae</taxon>
        <taxon>Parathielavia</taxon>
    </lineage>
</organism>
<dbReference type="PANTHER" id="PTHR47803">
    <property type="entry name" value="TRNA-SPECIFIC ADENOSINE DEAMINASE 1"/>
    <property type="match status" value="1"/>
</dbReference>
<dbReference type="GO" id="GO:0043829">
    <property type="term" value="F:tRNA-specific adenosine-37 deaminase activity"/>
    <property type="evidence" value="ECO:0007669"/>
    <property type="project" value="TreeGrafter"/>
</dbReference>
<proteinExistence type="predicted"/>
<dbReference type="AlphaFoldDB" id="A0AAN6U3T6"/>
<dbReference type="InterPro" id="IPR042935">
    <property type="entry name" value="Tad1"/>
</dbReference>
<accession>A0AAN6U3T6</accession>
<name>A0AAN6U3T6_9PEZI</name>
<gene>
    <name evidence="3" type="ORF">N657DRAFT_570234</name>
</gene>
<dbReference type="GO" id="GO:0002100">
    <property type="term" value="P:tRNA wobble adenosine to inosine editing"/>
    <property type="evidence" value="ECO:0007669"/>
    <property type="project" value="InterPro"/>
</dbReference>
<protein>
    <recommendedName>
        <fullName evidence="2">A to I editase domain-containing protein</fullName>
    </recommendedName>
</protein>
<evidence type="ECO:0000256" key="1">
    <source>
        <dbReference type="SAM" id="MobiDB-lite"/>
    </source>
</evidence>
<dbReference type="Proteomes" id="UP001302602">
    <property type="component" value="Unassembled WGS sequence"/>
</dbReference>
<sequence>MKCLPASKLPQANGVALHDWHAEVLTIRAFNRFLLNECRRLAQDSSAESEYLLRRTGEELSASSNSPWHRQPFTWRGYLTLHMYCSEAPCGDASMELVMSSQADATPWTIPPSLSPSPSPATSANTSPAANSPNPTTSPPSPPPPPQPTTLLGRGFFSHLGIVRRKPARGDAPPTHSKSCSDKLALKQCTSLLSSLTSLFVSPQHCYLSTLVLPAPQYSPAACRRCFSADAKGDGNGDGGTAVEGRMAAVRGRVWEGMGYGFVPFRVEITGKEFEFSRRGISASLGNDGEGEKDIKVATSNLAVAWTADGEVDEGLIGGVLQGRKAFDLRGASLTSRRRMWAAAMEVAGLLDNEGIAKQLGKGTYDGLKEGELLAARRRIKEDVRAEALKGWLRNCGDGEFSL</sequence>
<dbReference type="GO" id="GO:0003723">
    <property type="term" value="F:RNA binding"/>
    <property type="evidence" value="ECO:0007669"/>
    <property type="project" value="InterPro"/>
</dbReference>
<evidence type="ECO:0000313" key="4">
    <source>
        <dbReference type="Proteomes" id="UP001302602"/>
    </source>
</evidence>
<dbReference type="PANTHER" id="PTHR47803:SF1">
    <property type="entry name" value="TRNA-SPECIFIC ADENOSINE DEAMINASE 1"/>
    <property type="match status" value="1"/>
</dbReference>
<feature type="region of interest" description="Disordered" evidence="1">
    <location>
        <begin position="108"/>
        <end position="153"/>
    </location>
</feature>
<dbReference type="RefSeq" id="XP_062649092.1">
    <property type="nucleotide sequence ID" value="XM_062788714.1"/>
</dbReference>
<evidence type="ECO:0000313" key="3">
    <source>
        <dbReference type="EMBL" id="KAK4125321.1"/>
    </source>
</evidence>
<feature type="compositionally biased region" description="Low complexity" evidence="1">
    <location>
        <begin position="120"/>
        <end position="135"/>
    </location>
</feature>
<dbReference type="EMBL" id="MU853226">
    <property type="protein sequence ID" value="KAK4125321.1"/>
    <property type="molecule type" value="Genomic_DNA"/>
</dbReference>
<comment type="caution">
    <text evidence="3">The sequence shown here is derived from an EMBL/GenBank/DDBJ whole genome shotgun (WGS) entry which is preliminary data.</text>
</comment>
<feature type="compositionally biased region" description="Pro residues" evidence="1">
    <location>
        <begin position="109"/>
        <end position="119"/>
    </location>
</feature>
<reference evidence="3" key="1">
    <citation type="journal article" date="2023" name="Mol. Phylogenet. Evol.">
        <title>Genome-scale phylogeny and comparative genomics of the fungal order Sordariales.</title>
        <authorList>
            <person name="Hensen N."/>
            <person name="Bonometti L."/>
            <person name="Westerberg I."/>
            <person name="Brannstrom I.O."/>
            <person name="Guillou S."/>
            <person name="Cros-Aarteil S."/>
            <person name="Calhoun S."/>
            <person name="Haridas S."/>
            <person name="Kuo A."/>
            <person name="Mondo S."/>
            <person name="Pangilinan J."/>
            <person name="Riley R."/>
            <person name="LaButti K."/>
            <person name="Andreopoulos B."/>
            <person name="Lipzen A."/>
            <person name="Chen C."/>
            <person name="Yan M."/>
            <person name="Daum C."/>
            <person name="Ng V."/>
            <person name="Clum A."/>
            <person name="Steindorff A."/>
            <person name="Ohm R.A."/>
            <person name="Martin F."/>
            <person name="Silar P."/>
            <person name="Natvig D.O."/>
            <person name="Lalanne C."/>
            <person name="Gautier V."/>
            <person name="Ament-Velasquez S.L."/>
            <person name="Kruys A."/>
            <person name="Hutchinson M.I."/>
            <person name="Powell A.J."/>
            <person name="Barry K."/>
            <person name="Miller A.N."/>
            <person name="Grigoriev I.V."/>
            <person name="Debuchy R."/>
            <person name="Gladieux P."/>
            <person name="Hiltunen Thoren M."/>
            <person name="Johannesson H."/>
        </authorList>
    </citation>
    <scope>NUCLEOTIDE SEQUENCE</scope>
    <source>
        <strain evidence="3">CBS 731.68</strain>
    </source>
</reference>
<dbReference type="GeneID" id="87825484"/>
<keyword evidence="4" id="KW-1185">Reference proteome</keyword>
<feature type="domain" description="A to I editase" evidence="2">
    <location>
        <begin position="1"/>
        <end position="394"/>
    </location>
</feature>
<dbReference type="SMART" id="SM00552">
    <property type="entry name" value="ADEAMc"/>
    <property type="match status" value="1"/>
</dbReference>
<dbReference type="Pfam" id="PF02137">
    <property type="entry name" value="A_deamin"/>
    <property type="match status" value="1"/>
</dbReference>
<feature type="compositionally biased region" description="Pro residues" evidence="1">
    <location>
        <begin position="136"/>
        <end position="148"/>
    </location>
</feature>
<dbReference type="PROSITE" id="PS50141">
    <property type="entry name" value="A_DEAMIN_EDITASE"/>
    <property type="match status" value="1"/>
</dbReference>
<reference evidence="3" key="2">
    <citation type="submission" date="2023-05" db="EMBL/GenBank/DDBJ databases">
        <authorList>
            <consortium name="Lawrence Berkeley National Laboratory"/>
            <person name="Steindorff A."/>
            <person name="Hensen N."/>
            <person name="Bonometti L."/>
            <person name="Westerberg I."/>
            <person name="Brannstrom I.O."/>
            <person name="Guillou S."/>
            <person name="Cros-Aarteil S."/>
            <person name="Calhoun S."/>
            <person name="Haridas S."/>
            <person name="Kuo A."/>
            <person name="Mondo S."/>
            <person name="Pangilinan J."/>
            <person name="Riley R."/>
            <person name="Labutti K."/>
            <person name="Andreopoulos B."/>
            <person name="Lipzen A."/>
            <person name="Chen C."/>
            <person name="Yanf M."/>
            <person name="Daum C."/>
            <person name="Ng V."/>
            <person name="Clum A."/>
            <person name="Ohm R."/>
            <person name="Martin F."/>
            <person name="Silar P."/>
            <person name="Natvig D."/>
            <person name="Lalanne C."/>
            <person name="Gautier V."/>
            <person name="Ament-Velasquez S.L."/>
            <person name="Kruys A."/>
            <person name="Hutchinson M.I."/>
            <person name="Powell A.J."/>
            <person name="Barry K."/>
            <person name="Miller A.N."/>
            <person name="Grigoriev I.V."/>
            <person name="Debuchy R."/>
            <person name="Gladieux P."/>
            <person name="Thoren M.H."/>
            <person name="Johannesson H."/>
        </authorList>
    </citation>
    <scope>NUCLEOTIDE SEQUENCE</scope>
    <source>
        <strain evidence="3">CBS 731.68</strain>
    </source>
</reference>